<evidence type="ECO:0000256" key="2">
    <source>
        <dbReference type="ARBA" id="ARBA00046325"/>
    </source>
</evidence>
<gene>
    <name evidence="5" type="ORF">QBC46DRAFT_389822</name>
</gene>
<organism evidence="5 6">
    <name type="scientific">Diplogelasinospora grovesii</name>
    <dbReference type="NCBI Taxonomy" id="303347"/>
    <lineage>
        <taxon>Eukaryota</taxon>
        <taxon>Fungi</taxon>
        <taxon>Dikarya</taxon>
        <taxon>Ascomycota</taxon>
        <taxon>Pezizomycotina</taxon>
        <taxon>Sordariomycetes</taxon>
        <taxon>Sordariomycetidae</taxon>
        <taxon>Sordariales</taxon>
        <taxon>Diplogelasinosporaceae</taxon>
        <taxon>Diplogelasinospora</taxon>
    </lineage>
</organism>
<dbReference type="Pfam" id="PF22903">
    <property type="entry name" value="DA_C"/>
    <property type="match status" value="1"/>
</dbReference>
<evidence type="ECO:0000256" key="1">
    <source>
        <dbReference type="ARBA" id="ARBA00023235"/>
    </source>
</evidence>
<feature type="domain" description="Diels-Alderase C-terminal" evidence="3">
    <location>
        <begin position="310"/>
        <end position="453"/>
    </location>
</feature>
<reference evidence="6" key="1">
    <citation type="journal article" date="2023" name="Mol. Phylogenet. Evol.">
        <title>Genome-scale phylogeny and comparative genomics of the fungal order Sordariales.</title>
        <authorList>
            <person name="Hensen N."/>
            <person name="Bonometti L."/>
            <person name="Westerberg I."/>
            <person name="Brannstrom I.O."/>
            <person name="Guillou S."/>
            <person name="Cros-Aarteil S."/>
            <person name="Calhoun S."/>
            <person name="Haridas S."/>
            <person name="Kuo A."/>
            <person name="Mondo S."/>
            <person name="Pangilinan J."/>
            <person name="Riley R."/>
            <person name="LaButti K."/>
            <person name="Andreopoulos B."/>
            <person name="Lipzen A."/>
            <person name="Chen C."/>
            <person name="Yan M."/>
            <person name="Daum C."/>
            <person name="Ng V."/>
            <person name="Clum A."/>
            <person name="Steindorff A."/>
            <person name="Ohm R.A."/>
            <person name="Martin F."/>
            <person name="Silar P."/>
            <person name="Natvig D.O."/>
            <person name="Lalanne C."/>
            <person name="Gautier V."/>
            <person name="Ament-Velasquez S.L."/>
            <person name="Kruys A."/>
            <person name="Hutchinson M.I."/>
            <person name="Powell A.J."/>
            <person name="Barry K."/>
            <person name="Miller A.N."/>
            <person name="Grigoriev I.V."/>
            <person name="Debuchy R."/>
            <person name="Gladieux P."/>
            <person name="Hiltunen Thoren M."/>
            <person name="Johannesson H."/>
        </authorList>
    </citation>
    <scope>NUCLEOTIDE SEQUENCE [LARGE SCALE GENOMIC DNA]</scope>
    <source>
        <strain evidence="6">CBS 340.73</strain>
    </source>
</reference>
<comment type="similarity">
    <text evidence="2">Belongs to the Diels-Alderase family.</text>
</comment>
<dbReference type="GO" id="GO:0016853">
    <property type="term" value="F:isomerase activity"/>
    <property type="evidence" value="ECO:0007669"/>
    <property type="project" value="UniProtKB-KW"/>
</dbReference>
<evidence type="ECO:0008006" key="7">
    <source>
        <dbReference type="Google" id="ProtNLM"/>
    </source>
</evidence>
<dbReference type="InterPro" id="IPR056402">
    <property type="entry name" value="DA_N"/>
</dbReference>
<keyword evidence="1" id="KW-0413">Isomerase</keyword>
<accession>A0AAN6N5H2</accession>
<protein>
    <recommendedName>
        <fullName evidence="7">AttH domain-containing protein</fullName>
    </recommendedName>
</protein>
<sequence length="488" mass="54543">MSRSALYKGQSGLGEREREQERTFLCPVHFSGQWLVARRLPHPSGTMSKVFSGTMSKTFALVALFSSLAAANLYQVPIGPQPFPTDYDFTTNWDNDSCTISRSKAFDILEGPNTFSTAADAHINSPKITPLINRTNWEQWEFDGLSHNGLSLFLTSFSRDYSYHFFGKGNLRIEVYMNLADGTSVRELDYVDESIVIDCPTYTAGIWNSSDKSYSFHATKDLKHIKLMFDSWRVNGTYKLSATTPPVHADGSLWDPEGGDKPGVTELSPGLYYSIPVVSGEMEVDAVVSGGRKLGFRGKGGSTRLWANNGWLGITEGWKAIRAWAGPYTFTYWHVTFKKDWGTMFYSGHLFYNDQLLVGTRVGNVSDTDDYARITANFDAGISGRFADKNTGNTLEFVSPSRDKKWRFELEHILVQYEMGVGNGDGLSGFANRVVGGEVGGLQYEGRGQTEQTLFPEYVSQWVTWLIFGVGFLGPGKDYALEFVSWFF</sequence>
<proteinExistence type="inferred from homology"/>
<evidence type="ECO:0000313" key="6">
    <source>
        <dbReference type="Proteomes" id="UP001303473"/>
    </source>
</evidence>
<comment type="caution">
    <text evidence="5">The sequence shown here is derived from an EMBL/GenBank/DDBJ whole genome shotgun (WGS) entry which is preliminary data.</text>
</comment>
<dbReference type="Pfam" id="PF24137">
    <property type="entry name" value="DA_N"/>
    <property type="match status" value="1"/>
</dbReference>
<evidence type="ECO:0000259" key="4">
    <source>
        <dbReference type="Pfam" id="PF24137"/>
    </source>
</evidence>
<feature type="domain" description="Diels-Alderase N-terminal" evidence="4">
    <location>
        <begin position="112"/>
        <end position="306"/>
    </location>
</feature>
<dbReference type="InterPro" id="IPR054499">
    <property type="entry name" value="DA_C"/>
</dbReference>
<dbReference type="AlphaFoldDB" id="A0AAN6N5H2"/>
<dbReference type="Proteomes" id="UP001303473">
    <property type="component" value="Unassembled WGS sequence"/>
</dbReference>
<keyword evidence="6" id="KW-1185">Reference proteome</keyword>
<dbReference type="EMBL" id="MU853826">
    <property type="protein sequence ID" value="KAK3938593.1"/>
    <property type="molecule type" value="Genomic_DNA"/>
</dbReference>
<name>A0AAN6N5H2_9PEZI</name>
<evidence type="ECO:0000313" key="5">
    <source>
        <dbReference type="EMBL" id="KAK3938593.1"/>
    </source>
</evidence>
<evidence type="ECO:0000259" key="3">
    <source>
        <dbReference type="Pfam" id="PF22903"/>
    </source>
</evidence>